<proteinExistence type="predicted"/>
<reference evidence="1 2" key="1">
    <citation type="journal article" date="2012" name="Emerg. Infect. Dis.">
        <title>Lineage-specific Virulence Determinants of Haemophilus influenzae Biogroup aegyptius.</title>
        <authorList>
            <person name="Strouts F.R."/>
            <person name="Power P."/>
            <person name="Croucher N.J."/>
            <person name="Corton N."/>
            <person name="van Tonder A."/>
            <person name="Quail M.A."/>
            <person name="Langford P.R."/>
            <person name="Hudson M.J."/>
            <person name="Parkhill J."/>
            <person name="Kroll J.S."/>
            <person name="Bentley S.D."/>
        </authorList>
    </citation>
    <scope>NUCLEOTIDE SEQUENCE [LARGE SCALE GENOMIC DNA]</scope>
    <source>
        <strain evidence="1 2">F3047</strain>
    </source>
</reference>
<accession>A0AAV2U555</accession>
<evidence type="ECO:0000313" key="1">
    <source>
        <dbReference type="EMBL" id="CBY87007.1"/>
    </source>
</evidence>
<organism evidence="1 2">
    <name type="scientific">Haemophilus influenzae F3047</name>
    <dbReference type="NCBI Taxonomy" id="935897"/>
    <lineage>
        <taxon>Bacteria</taxon>
        <taxon>Pseudomonadati</taxon>
        <taxon>Pseudomonadota</taxon>
        <taxon>Gammaproteobacteria</taxon>
        <taxon>Pasteurellales</taxon>
        <taxon>Pasteurellaceae</taxon>
        <taxon>Haemophilus</taxon>
    </lineage>
</organism>
<dbReference type="EMBL" id="FQ670204">
    <property type="protein sequence ID" value="CBY87007.1"/>
    <property type="molecule type" value="Genomic_DNA"/>
</dbReference>
<protein>
    <submittedName>
        <fullName evidence="1">Uncharacterized protein</fullName>
    </submittedName>
</protein>
<dbReference type="Proteomes" id="UP000006797">
    <property type="component" value="Chromosome"/>
</dbReference>
<dbReference type="AlphaFoldDB" id="A0AAV2U555"/>
<name>A0AAV2U555_HAEIF</name>
<dbReference type="KEGG" id="hil:HICON_15470"/>
<evidence type="ECO:0000313" key="2">
    <source>
        <dbReference type="Proteomes" id="UP000006797"/>
    </source>
</evidence>
<sequence length="118" mass="13683">MWIFQNTFASTETQRHVKPLRMIDEVCFEMANIKQTRLKMEEKRYSEAGSVTSNTITEIQKEHIRACILKAIENGAYHPGLEERACQAISYINRFSDAQTKEELIDNKTGEVYVLVRP</sequence>
<gene>
    <name evidence="1" type="ORF">HICON_15470</name>
</gene>